<reference evidence="1" key="1">
    <citation type="submission" date="2013-07" db="EMBL/GenBank/DDBJ databases">
        <title>The genome of Eucalyptus grandis.</title>
        <authorList>
            <person name="Schmutz J."/>
            <person name="Hayes R."/>
            <person name="Myburg A."/>
            <person name="Tuskan G."/>
            <person name="Grattapaglia D."/>
            <person name="Rokhsar D.S."/>
        </authorList>
    </citation>
    <scope>NUCLEOTIDE SEQUENCE</scope>
    <source>
        <tissue evidence="1">Leaf extractions</tissue>
    </source>
</reference>
<dbReference type="PANTHER" id="PTHR36380:SF1">
    <property type="entry name" value="OS01G0755100 PROTEIN"/>
    <property type="match status" value="1"/>
</dbReference>
<gene>
    <name evidence="1" type="ORF">EUGRSUZ_D00548</name>
</gene>
<protein>
    <submittedName>
        <fullName evidence="1">Uncharacterized protein</fullName>
    </submittedName>
</protein>
<dbReference type="eggNOG" id="ENOG502RX9Q">
    <property type="taxonomic scope" value="Eukaryota"/>
</dbReference>
<evidence type="ECO:0000313" key="1">
    <source>
        <dbReference type="EMBL" id="KCW76164.1"/>
    </source>
</evidence>
<name>A0A059CD38_EUCGR</name>
<accession>A0A059CD38</accession>
<sequence>MLKKQEEAKELLVRALVTNNNLLMLNHPIYEEQICFWLSMISQDVLRVVHDIYIYIFYPWHFFAIPSPDKTSVGYINLHHSSCPRRFTLEVASNEISLPLS</sequence>
<dbReference type="EMBL" id="KK198756">
    <property type="protein sequence ID" value="KCW76164.1"/>
    <property type="molecule type" value="Genomic_DNA"/>
</dbReference>
<proteinExistence type="predicted"/>
<dbReference type="Gramene" id="KCW76164">
    <property type="protein sequence ID" value="KCW76164"/>
    <property type="gene ID" value="EUGRSUZ_D00548"/>
</dbReference>
<dbReference type="AlphaFoldDB" id="A0A059CD38"/>
<organism evidence="1">
    <name type="scientific">Eucalyptus grandis</name>
    <name type="common">Flooded gum</name>
    <dbReference type="NCBI Taxonomy" id="71139"/>
    <lineage>
        <taxon>Eukaryota</taxon>
        <taxon>Viridiplantae</taxon>
        <taxon>Streptophyta</taxon>
        <taxon>Embryophyta</taxon>
        <taxon>Tracheophyta</taxon>
        <taxon>Spermatophyta</taxon>
        <taxon>Magnoliopsida</taxon>
        <taxon>eudicotyledons</taxon>
        <taxon>Gunneridae</taxon>
        <taxon>Pentapetalae</taxon>
        <taxon>rosids</taxon>
        <taxon>malvids</taxon>
        <taxon>Myrtales</taxon>
        <taxon>Myrtaceae</taxon>
        <taxon>Myrtoideae</taxon>
        <taxon>Eucalypteae</taxon>
        <taxon>Eucalyptus</taxon>
    </lineage>
</organism>
<dbReference type="InParanoid" id="A0A059CD38"/>
<dbReference type="InterPro" id="IPR038777">
    <property type="entry name" value="At4g18490-like"/>
</dbReference>
<dbReference type="PANTHER" id="PTHR36380">
    <property type="entry name" value="BNAA03G58330D PROTEIN"/>
    <property type="match status" value="1"/>
</dbReference>